<evidence type="ECO:0000256" key="2">
    <source>
        <dbReference type="ARBA" id="ARBA00023125"/>
    </source>
</evidence>
<sequence length="287" mass="31163">MRSVSCRDPKLGVVTDPSGEPRGVPEAIVRPDEAAQSIAVARRFPRESLRPFVDYLWIVHWVVPDSRDQQVLPQPKIHLAAERGRLLVHGVNRAPFHRTLSGTGHVIGVAFRAGGFRPFLRSSVGALEGTVQPAGPLVGADDAPVAAAALATTDDDTMTTLVEDYLEHLAPQPDPAVDEVDRLVTLIESDRSVHRVDQLAAMTGTSARTLQRLFTEYVGIGPKWVIQRHRLLDAAAQAHDGTPVVWADLAQQLGFSDQAHLVRAFTAAVGTPPATYVRSLDGWRPRG</sequence>
<comment type="caution">
    <text evidence="6">The sequence shown here is derived from an EMBL/GenBank/DDBJ whole genome shotgun (WGS) entry which is preliminary data.</text>
</comment>
<feature type="compositionally biased region" description="Basic and acidic residues" evidence="4">
    <location>
        <begin position="1"/>
        <end position="10"/>
    </location>
</feature>
<dbReference type="Proteomes" id="UP001501183">
    <property type="component" value="Unassembled WGS sequence"/>
</dbReference>
<dbReference type="InterPro" id="IPR050204">
    <property type="entry name" value="AraC_XylS_family_regulators"/>
</dbReference>
<feature type="domain" description="HTH araC/xylS-type" evidence="5">
    <location>
        <begin position="181"/>
        <end position="279"/>
    </location>
</feature>
<dbReference type="Pfam" id="PF20240">
    <property type="entry name" value="DUF6597"/>
    <property type="match status" value="1"/>
</dbReference>
<name>A0ABP8NZP8_9NOCA</name>
<dbReference type="Gene3D" id="1.10.10.60">
    <property type="entry name" value="Homeodomain-like"/>
    <property type="match status" value="1"/>
</dbReference>
<feature type="region of interest" description="Disordered" evidence="4">
    <location>
        <begin position="1"/>
        <end position="22"/>
    </location>
</feature>
<protein>
    <submittedName>
        <fullName evidence="6">Helix-turn-helix domain-containing protein</fullName>
    </submittedName>
</protein>
<evidence type="ECO:0000256" key="3">
    <source>
        <dbReference type="ARBA" id="ARBA00023163"/>
    </source>
</evidence>
<dbReference type="SMART" id="SM00342">
    <property type="entry name" value="HTH_ARAC"/>
    <property type="match status" value="1"/>
</dbReference>
<dbReference type="EMBL" id="BAABFB010000030">
    <property type="protein sequence ID" value="GAA4477963.1"/>
    <property type="molecule type" value="Genomic_DNA"/>
</dbReference>
<dbReference type="Pfam" id="PF12833">
    <property type="entry name" value="HTH_18"/>
    <property type="match status" value="1"/>
</dbReference>
<evidence type="ECO:0000259" key="5">
    <source>
        <dbReference type="PROSITE" id="PS01124"/>
    </source>
</evidence>
<keyword evidence="2" id="KW-0238">DNA-binding</keyword>
<dbReference type="InterPro" id="IPR046532">
    <property type="entry name" value="DUF6597"/>
</dbReference>
<accession>A0ABP8NZP8</accession>
<evidence type="ECO:0000256" key="1">
    <source>
        <dbReference type="ARBA" id="ARBA00023015"/>
    </source>
</evidence>
<proteinExistence type="predicted"/>
<dbReference type="PROSITE" id="PS01124">
    <property type="entry name" value="HTH_ARAC_FAMILY_2"/>
    <property type="match status" value="1"/>
</dbReference>
<dbReference type="InterPro" id="IPR018060">
    <property type="entry name" value="HTH_AraC"/>
</dbReference>
<gene>
    <name evidence="6" type="ORF">GCM10023094_21080</name>
</gene>
<evidence type="ECO:0000313" key="7">
    <source>
        <dbReference type="Proteomes" id="UP001501183"/>
    </source>
</evidence>
<organism evidence="6 7">
    <name type="scientific">Rhodococcus olei</name>
    <dbReference type="NCBI Taxonomy" id="2161675"/>
    <lineage>
        <taxon>Bacteria</taxon>
        <taxon>Bacillati</taxon>
        <taxon>Actinomycetota</taxon>
        <taxon>Actinomycetes</taxon>
        <taxon>Mycobacteriales</taxon>
        <taxon>Nocardiaceae</taxon>
        <taxon>Rhodococcus</taxon>
    </lineage>
</organism>
<keyword evidence="1" id="KW-0805">Transcription regulation</keyword>
<dbReference type="PANTHER" id="PTHR46796">
    <property type="entry name" value="HTH-TYPE TRANSCRIPTIONAL ACTIVATOR RHAS-RELATED"/>
    <property type="match status" value="1"/>
</dbReference>
<keyword evidence="7" id="KW-1185">Reference proteome</keyword>
<reference evidence="7" key="1">
    <citation type="journal article" date="2019" name="Int. J. Syst. Evol. Microbiol.">
        <title>The Global Catalogue of Microorganisms (GCM) 10K type strain sequencing project: providing services to taxonomists for standard genome sequencing and annotation.</title>
        <authorList>
            <consortium name="The Broad Institute Genomics Platform"/>
            <consortium name="The Broad Institute Genome Sequencing Center for Infectious Disease"/>
            <person name="Wu L."/>
            <person name="Ma J."/>
        </authorList>
    </citation>
    <scope>NUCLEOTIDE SEQUENCE [LARGE SCALE GENOMIC DNA]</scope>
    <source>
        <strain evidence="7">JCM 32206</strain>
    </source>
</reference>
<evidence type="ECO:0000256" key="4">
    <source>
        <dbReference type="SAM" id="MobiDB-lite"/>
    </source>
</evidence>
<keyword evidence="3" id="KW-0804">Transcription</keyword>
<evidence type="ECO:0000313" key="6">
    <source>
        <dbReference type="EMBL" id="GAA4477963.1"/>
    </source>
</evidence>